<evidence type="ECO:0000256" key="5">
    <source>
        <dbReference type="ARBA" id="ARBA00023204"/>
    </source>
</evidence>
<evidence type="ECO:0000256" key="3">
    <source>
        <dbReference type="ARBA" id="ARBA00022705"/>
    </source>
</evidence>
<dbReference type="CDD" id="cd07896">
    <property type="entry name" value="Adenylation_kDNA_ligase_like"/>
    <property type="match status" value="1"/>
</dbReference>
<evidence type="ECO:0000256" key="4">
    <source>
        <dbReference type="ARBA" id="ARBA00022763"/>
    </source>
</evidence>
<dbReference type="GO" id="GO:0006310">
    <property type="term" value="P:DNA recombination"/>
    <property type="evidence" value="ECO:0007669"/>
    <property type="project" value="InterPro"/>
</dbReference>
<gene>
    <name evidence="9" type="ORF">A9R00_12480</name>
</gene>
<comment type="catalytic activity">
    <reaction evidence="6">
        <text>ATP + (deoxyribonucleotide)n-3'-hydroxyl + 5'-phospho-(deoxyribonucleotide)m = (deoxyribonucleotide)n+m + AMP + diphosphate.</text>
        <dbReference type="EC" id="6.5.1.1"/>
    </reaction>
</comment>
<dbReference type="Gene3D" id="3.30.1490.70">
    <property type="match status" value="1"/>
</dbReference>
<keyword evidence="3" id="KW-0235">DNA replication</keyword>
<dbReference type="InterPro" id="IPR029319">
    <property type="entry name" value="DNA_ligase_OB"/>
</dbReference>
<dbReference type="SUPFAM" id="SSF56091">
    <property type="entry name" value="DNA ligase/mRNA capping enzyme, catalytic domain"/>
    <property type="match status" value="1"/>
</dbReference>
<protein>
    <submittedName>
        <fullName evidence="9">DNA ligase</fullName>
    </submittedName>
</protein>
<evidence type="ECO:0000256" key="1">
    <source>
        <dbReference type="ARBA" id="ARBA00001968"/>
    </source>
</evidence>
<dbReference type="GO" id="GO:0005524">
    <property type="term" value="F:ATP binding"/>
    <property type="evidence" value="ECO:0007669"/>
    <property type="project" value="InterPro"/>
</dbReference>
<dbReference type="Proteomes" id="UP000227088">
    <property type="component" value="Unassembled WGS sequence"/>
</dbReference>
<dbReference type="InterPro" id="IPR012340">
    <property type="entry name" value="NA-bd_OB-fold"/>
</dbReference>
<dbReference type="PANTHER" id="PTHR47810:SF1">
    <property type="entry name" value="DNA LIGASE B"/>
    <property type="match status" value="1"/>
</dbReference>
<keyword evidence="5" id="KW-0234">DNA repair</keyword>
<dbReference type="PANTHER" id="PTHR47810">
    <property type="entry name" value="DNA LIGASE"/>
    <property type="match status" value="1"/>
</dbReference>
<dbReference type="AlphaFoldDB" id="A0A1Y5HF29"/>
<evidence type="ECO:0000256" key="2">
    <source>
        <dbReference type="ARBA" id="ARBA00022598"/>
    </source>
</evidence>
<feature type="domain" description="ATP-dependent DNA ligase family profile" evidence="7">
    <location>
        <begin position="27"/>
        <end position="198"/>
    </location>
</feature>
<dbReference type="SUPFAM" id="SSF50249">
    <property type="entry name" value="Nucleic acid-binding proteins"/>
    <property type="match status" value="1"/>
</dbReference>
<dbReference type="GO" id="GO:0006281">
    <property type="term" value="P:DNA repair"/>
    <property type="evidence" value="ECO:0007669"/>
    <property type="project" value="UniProtKB-KW"/>
</dbReference>
<dbReference type="Pfam" id="PF01068">
    <property type="entry name" value="DNA_ligase_A_M"/>
    <property type="match status" value="1"/>
</dbReference>
<dbReference type="GO" id="GO:0003910">
    <property type="term" value="F:DNA ligase (ATP) activity"/>
    <property type="evidence" value="ECO:0007669"/>
    <property type="project" value="UniProtKB-EC"/>
</dbReference>
<name>A0A1Y5HF29_OLEAN</name>
<evidence type="ECO:0000256" key="6">
    <source>
        <dbReference type="ARBA" id="ARBA00034003"/>
    </source>
</evidence>
<evidence type="ECO:0000313" key="9">
    <source>
        <dbReference type="EMBL" id="OUS34504.1"/>
    </source>
</evidence>
<dbReference type="NCBIfam" id="NF006592">
    <property type="entry name" value="PRK09125.1"/>
    <property type="match status" value="1"/>
</dbReference>
<comment type="caution">
    <text evidence="9">The sequence shown here is derived from an EMBL/GenBank/DDBJ whole genome shotgun (WGS) entry which is preliminary data.</text>
</comment>
<accession>A0A1Y5HF29</accession>
<evidence type="ECO:0000259" key="7">
    <source>
        <dbReference type="Pfam" id="PF01068"/>
    </source>
</evidence>
<organism evidence="9 10">
    <name type="scientific">Oleispira antarctica</name>
    <dbReference type="NCBI Taxonomy" id="188908"/>
    <lineage>
        <taxon>Bacteria</taxon>
        <taxon>Pseudomonadati</taxon>
        <taxon>Pseudomonadota</taxon>
        <taxon>Gammaproteobacteria</taxon>
        <taxon>Oceanospirillales</taxon>
        <taxon>Oceanospirillaceae</taxon>
        <taxon>Oleispira</taxon>
    </lineage>
</organism>
<keyword evidence="4" id="KW-0227">DNA damage</keyword>
<dbReference type="CDD" id="cd08041">
    <property type="entry name" value="OBF_kDNA_ligase_like"/>
    <property type="match status" value="1"/>
</dbReference>
<comment type="cofactor">
    <cofactor evidence="1">
        <name>a divalent metal cation</name>
        <dbReference type="ChEBI" id="CHEBI:60240"/>
    </cofactor>
</comment>
<evidence type="ECO:0000313" key="10">
    <source>
        <dbReference type="Proteomes" id="UP000227088"/>
    </source>
</evidence>
<dbReference type="InterPro" id="IPR012310">
    <property type="entry name" value="DNA_ligase_ATP-dep_cent"/>
</dbReference>
<reference evidence="10" key="1">
    <citation type="journal article" date="2017" name="Proc. Natl. Acad. Sci. U.S.A.">
        <title>Simulation of Deepwater Horizon oil plume reveals substrate specialization within a complex community of hydrocarbon degraders.</title>
        <authorList>
            <person name="Hu P."/>
            <person name="Dubinsky E.A."/>
            <person name="Probst A.J."/>
            <person name="Wang J."/>
            <person name="Sieber C.M.K."/>
            <person name="Tom L.M."/>
            <person name="Gardinali P."/>
            <person name="Banfield J.F."/>
            <person name="Atlas R.M."/>
            <person name="Andersen G.L."/>
        </authorList>
    </citation>
    <scope>NUCLEOTIDE SEQUENCE [LARGE SCALE GENOMIC DNA]</scope>
</reference>
<dbReference type="Gene3D" id="3.30.470.30">
    <property type="entry name" value="DNA ligase/mRNA capping enzyme"/>
    <property type="match status" value="1"/>
</dbReference>
<dbReference type="EMBL" id="MABE01000713">
    <property type="protein sequence ID" value="OUS34504.1"/>
    <property type="molecule type" value="Genomic_DNA"/>
</dbReference>
<evidence type="ECO:0000259" key="8">
    <source>
        <dbReference type="Pfam" id="PF14743"/>
    </source>
</evidence>
<dbReference type="Gene3D" id="2.40.50.140">
    <property type="entry name" value="Nucleic acid-binding proteins"/>
    <property type="match status" value="1"/>
</dbReference>
<sequence>MMRYLIIVLSTLLLSPALFALDKPRLMLANVYSNNKASDIDISHYWVSEKYDGVRAYWDGTRLLSRQGNEYHAPAWFVAGFPKSPLDGELWLARGQFDRLSGIVRKQQPVDEEWRLVRYMVFDMPQLAGTFDQRLNEMRLLADMPDWLIIIKQWRVSDEAELLRQLDAFVKAKAEGLMLHHGDSLYSAKRSNDLLKLKPSFDSEGFVLSYEEGKGKFVGMMGALWVEALITNDDGLAEKQKFKIGSGFTVAERKNPPPIGSEITFQYSGLTSKGKPRFVRYWRRRQ</sequence>
<dbReference type="GO" id="GO:0006260">
    <property type="term" value="P:DNA replication"/>
    <property type="evidence" value="ECO:0007669"/>
    <property type="project" value="UniProtKB-KW"/>
</dbReference>
<keyword evidence="2 9" id="KW-0436">Ligase</keyword>
<feature type="domain" description="DNA ligase OB-like" evidence="8">
    <location>
        <begin position="212"/>
        <end position="285"/>
    </location>
</feature>
<dbReference type="Pfam" id="PF14743">
    <property type="entry name" value="DNA_ligase_OB_2"/>
    <property type="match status" value="1"/>
</dbReference>
<dbReference type="InterPro" id="IPR050326">
    <property type="entry name" value="NAD_dep_DNA_ligaseB"/>
</dbReference>
<proteinExistence type="predicted"/>